<proteinExistence type="predicted"/>
<gene>
    <name evidence="2" type="ORF">AALP_AAs40209U000400</name>
</gene>
<dbReference type="eggNOG" id="KOG0017">
    <property type="taxonomic scope" value="Eukaryota"/>
</dbReference>
<dbReference type="PANTHER" id="PTHR33067">
    <property type="entry name" value="RNA-DIRECTED DNA POLYMERASE-RELATED"/>
    <property type="match status" value="1"/>
</dbReference>
<sequence length="374" mass="41789">MEMEIIPAPLTEEKVEEVAESLPYIPTIPYPQRLKYEVDENKLIEFNKMVKELSPDISFEDAYRADPAYREFSRDTNKDLRVVKALFIEARKISSYIKILRKVEDPGKFVVSCSISGVEFKESLCDYGSSINLMSKAIAEKLGIDMKPARISLKFADSSIKIPQGTIHDLPVLVGNCLVPTDFQVVEMSKDPDMPLILGRPFMATVGAVVDLPSERVSFSYIDEKVFYKAIPTNEAARLASCAAIINEEKLSVKTKREPDDKLEVKEVLDGDPPITTKKTSQKNKGKEKIQSKGIKGDFHMTLVPQRCVGDTIEYKVKCNGTSNPFAKVKAIITSELKEKGEEVMKGMLRKVLKLKFTDWGACCGASSHAHLPD</sequence>
<name>A0A087G2L0_ARAAL</name>
<dbReference type="OMA" id="MEMEIIP"/>
<dbReference type="PANTHER" id="PTHR33067:SF31">
    <property type="entry name" value="RNA-DIRECTED DNA POLYMERASE"/>
    <property type="match status" value="1"/>
</dbReference>
<keyword evidence="3" id="KW-1185">Reference proteome</keyword>
<dbReference type="OrthoDB" id="1108126at2759"/>
<dbReference type="EMBL" id="KL972021">
    <property type="protein sequence ID" value="KFK24112.1"/>
    <property type="molecule type" value="Genomic_DNA"/>
</dbReference>
<evidence type="ECO:0000313" key="2">
    <source>
        <dbReference type="EMBL" id="KFK24112.1"/>
    </source>
</evidence>
<dbReference type="Gramene" id="KFK24112">
    <property type="protein sequence ID" value="KFK24112"/>
    <property type="gene ID" value="AALP_AAs40209U000400"/>
</dbReference>
<evidence type="ECO:0008006" key="4">
    <source>
        <dbReference type="Google" id="ProtNLM"/>
    </source>
</evidence>
<accession>A0A087G2L0</accession>
<dbReference type="InterPro" id="IPR021109">
    <property type="entry name" value="Peptidase_aspartic_dom_sf"/>
</dbReference>
<evidence type="ECO:0000313" key="3">
    <source>
        <dbReference type="Proteomes" id="UP000029120"/>
    </source>
</evidence>
<feature type="region of interest" description="Disordered" evidence="1">
    <location>
        <begin position="271"/>
        <end position="292"/>
    </location>
</feature>
<organism evidence="2 3">
    <name type="scientific">Arabis alpina</name>
    <name type="common">Alpine rock-cress</name>
    <dbReference type="NCBI Taxonomy" id="50452"/>
    <lineage>
        <taxon>Eukaryota</taxon>
        <taxon>Viridiplantae</taxon>
        <taxon>Streptophyta</taxon>
        <taxon>Embryophyta</taxon>
        <taxon>Tracheophyta</taxon>
        <taxon>Spermatophyta</taxon>
        <taxon>Magnoliopsida</taxon>
        <taxon>eudicotyledons</taxon>
        <taxon>Gunneridae</taxon>
        <taxon>Pentapetalae</taxon>
        <taxon>rosids</taxon>
        <taxon>malvids</taxon>
        <taxon>Brassicales</taxon>
        <taxon>Brassicaceae</taxon>
        <taxon>Arabideae</taxon>
        <taxon>Arabis</taxon>
    </lineage>
</organism>
<dbReference type="CDD" id="cd00303">
    <property type="entry name" value="retropepsin_like"/>
    <property type="match status" value="1"/>
</dbReference>
<evidence type="ECO:0000256" key="1">
    <source>
        <dbReference type="SAM" id="MobiDB-lite"/>
    </source>
</evidence>
<dbReference type="AlphaFoldDB" id="A0A087G2L0"/>
<dbReference type="Gene3D" id="2.40.70.10">
    <property type="entry name" value="Acid Proteases"/>
    <property type="match status" value="1"/>
</dbReference>
<protein>
    <recommendedName>
        <fullName evidence="4">Aspartic peptidase DDI1-type domain-containing protein</fullName>
    </recommendedName>
</protein>
<dbReference type="Proteomes" id="UP000029120">
    <property type="component" value="Unassembled WGS sequence"/>
</dbReference>
<dbReference type="SUPFAM" id="SSF50630">
    <property type="entry name" value="Acid proteases"/>
    <property type="match status" value="1"/>
</dbReference>
<reference evidence="3" key="1">
    <citation type="journal article" date="2015" name="Nat. Plants">
        <title>Genome expansion of Arabis alpina linked with retrotransposition and reduced symmetric DNA methylation.</title>
        <authorList>
            <person name="Willing E.M."/>
            <person name="Rawat V."/>
            <person name="Mandakova T."/>
            <person name="Maumus F."/>
            <person name="James G.V."/>
            <person name="Nordstroem K.J."/>
            <person name="Becker C."/>
            <person name="Warthmann N."/>
            <person name="Chica C."/>
            <person name="Szarzynska B."/>
            <person name="Zytnicki M."/>
            <person name="Albani M.C."/>
            <person name="Kiefer C."/>
            <person name="Bergonzi S."/>
            <person name="Castaings L."/>
            <person name="Mateos J.L."/>
            <person name="Berns M.C."/>
            <person name="Bujdoso N."/>
            <person name="Piofczyk T."/>
            <person name="de Lorenzo L."/>
            <person name="Barrero-Sicilia C."/>
            <person name="Mateos I."/>
            <person name="Piednoel M."/>
            <person name="Hagmann J."/>
            <person name="Chen-Min-Tao R."/>
            <person name="Iglesias-Fernandez R."/>
            <person name="Schuster S.C."/>
            <person name="Alonso-Blanco C."/>
            <person name="Roudier F."/>
            <person name="Carbonero P."/>
            <person name="Paz-Ares J."/>
            <person name="Davis S.J."/>
            <person name="Pecinka A."/>
            <person name="Quesneville H."/>
            <person name="Colot V."/>
            <person name="Lysak M.A."/>
            <person name="Weigel D."/>
            <person name="Coupland G."/>
            <person name="Schneeberger K."/>
        </authorList>
    </citation>
    <scope>NUCLEOTIDE SEQUENCE [LARGE SCALE GENOMIC DNA]</scope>
    <source>
        <strain evidence="3">cv. Pajares</strain>
    </source>
</reference>